<dbReference type="AlphaFoldDB" id="A0A0D7AHA7"/>
<sequence length="407" mass="45365">ILLFPALWATSWYFAAQMFSDLVAIGPSDSIVSYRWLNHWAGPMTPSWICAAWSVLIASVIEPHIPAIHVQKARPLIDIEGIEPASTSPEDPTKSVVSSSRPHIRIQPIVLLGLFLTALTVPSFFHDDTSALSVDYSVVTPFQVGCILPQSARYKHHHFSLEDYIEESKKYRSASLLLWPESAVTFVGESERDEAFAMIAQNIPGPYVGVSFVEYVDSHVDPMYRRSGVALISHHSKEPHLIYYKRHLVPVAESFSLRHSTAPPSLYQLDLSPPKDITKPDWAPAPNYTRPVTLSASICFDFAFPGSFTDLNERPSLVLAPAQTWDSTVGRLMWSQAKQRAEEIGSMVLWCDGGTGGVSGIAGMGFDEPMRVGEGSWIRTIGLRYPIQRNRTPYADWGIILPLLLMW</sequence>
<accession>A0A0D7AHA7</accession>
<reference evidence="2 3" key="1">
    <citation type="journal article" date="2015" name="Fungal Genet. Biol.">
        <title>Evolution of novel wood decay mechanisms in Agaricales revealed by the genome sequences of Fistulina hepatica and Cylindrobasidium torrendii.</title>
        <authorList>
            <person name="Floudas D."/>
            <person name="Held B.W."/>
            <person name="Riley R."/>
            <person name="Nagy L.G."/>
            <person name="Koehler G."/>
            <person name="Ransdell A.S."/>
            <person name="Younus H."/>
            <person name="Chow J."/>
            <person name="Chiniquy J."/>
            <person name="Lipzen A."/>
            <person name="Tritt A."/>
            <person name="Sun H."/>
            <person name="Haridas S."/>
            <person name="LaButti K."/>
            <person name="Ohm R.A."/>
            <person name="Kues U."/>
            <person name="Blanchette R.A."/>
            <person name="Grigoriev I.V."/>
            <person name="Minto R.E."/>
            <person name="Hibbett D.S."/>
        </authorList>
    </citation>
    <scope>NUCLEOTIDE SEQUENCE [LARGE SCALE GENOMIC DNA]</scope>
    <source>
        <strain evidence="2 3">ATCC 64428</strain>
    </source>
</reference>
<name>A0A0D7AHA7_9AGAR</name>
<feature type="non-terminal residue" evidence="2">
    <location>
        <position position="1"/>
    </location>
</feature>
<gene>
    <name evidence="2" type="ORF">FISHEDRAFT_14788</name>
</gene>
<protein>
    <recommendedName>
        <fullName evidence="1">CN hydrolase domain-containing protein</fullName>
    </recommendedName>
</protein>
<feature type="non-terminal residue" evidence="2">
    <location>
        <position position="407"/>
    </location>
</feature>
<dbReference type="OrthoDB" id="2626014at2759"/>
<keyword evidence="3" id="KW-1185">Reference proteome</keyword>
<organism evidence="2 3">
    <name type="scientific">Fistulina hepatica ATCC 64428</name>
    <dbReference type="NCBI Taxonomy" id="1128425"/>
    <lineage>
        <taxon>Eukaryota</taxon>
        <taxon>Fungi</taxon>
        <taxon>Dikarya</taxon>
        <taxon>Basidiomycota</taxon>
        <taxon>Agaricomycotina</taxon>
        <taxon>Agaricomycetes</taxon>
        <taxon>Agaricomycetidae</taxon>
        <taxon>Agaricales</taxon>
        <taxon>Fistulinaceae</taxon>
        <taxon>Fistulina</taxon>
    </lineage>
</organism>
<feature type="domain" description="CN hydrolase" evidence="1">
    <location>
        <begin position="142"/>
        <end position="407"/>
    </location>
</feature>
<dbReference type="Gene3D" id="3.60.110.10">
    <property type="entry name" value="Carbon-nitrogen hydrolase"/>
    <property type="match status" value="1"/>
</dbReference>
<dbReference type="PROSITE" id="PS50263">
    <property type="entry name" value="CN_HYDROLASE"/>
    <property type="match status" value="1"/>
</dbReference>
<dbReference type="InterPro" id="IPR036526">
    <property type="entry name" value="C-N_Hydrolase_sf"/>
</dbReference>
<evidence type="ECO:0000313" key="2">
    <source>
        <dbReference type="EMBL" id="KIY51230.1"/>
    </source>
</evidence>
<dbReference type="EMBL" id="KN881666">
    <property type="protein sequence ID" value="KIY51230.1"/>
    <property type="molecule type" value="Genomic_DNA"/>
</dbReference>
<dbReference type="Proteomes" id="UP000054144">
    <property type="component" value="Unassembled WGS sequence"/>
</dbReference>
<proteinExistence type="predicted"/>
<evidence type="ECO:0000259" key="1">
    <source>
        <dbReference type="PROSITE" id="PS50263"/>
    </source>
</evidence>
<dbReference type="SUPFAM" id="SSF56317">
    <property type="entry name" value="Carbon-nitrogen hydrolase"/>
    <property type="match status" value="1"/>
</dbReference>
<dbReference type="InterPro" id="IPR003010">
    <property type="entry name" value="C-N_Hydrolase"/>
</dbReference>
<evidence type="ECO:0000313" key="3">
    <source>
        <dbReference type="Proteomes" id="UP000054144"/>
    </source>
</evidence>